<evidence type="ECO:0000313" key="1">
    <source>
        <dbReference type="EMBL" id="QAY61769.1"/>
    </source>
</evidence>
<organism evidence="1 2">
    <name type="scientific">Microbacterium protaetiae</name>
    <dbReference type="NCBI Taxonomy" id="2509458"/>
    <lineage>
        <taxon>Bacteria</taxon>
        <taxon>Bacillati</taxon>
        <taxon>Actinomycetota</taxon>
        <taxon>Actinomycetes</taxon>
        <taxon>Micrococcales</taxon>
        <taxon>Microbacteriaceae</taxon>
        <taxon>Microbacterium</taxon>
    </lineage>
</organism>
<dbReference type="KEGG" id="mprt:ET475_07525"/>
<evidence type="ECO:0000313" key="2">
    <source>
        <dbReference type="Proteomes" id="UP000293995"/>
    </source>
</evidence>
<name>A0A4P6EKG5_9MICO</name>
<dbReference type="CDD" id="cd05829">
    <property type="entry name" value="Sortase_F"/>
    <property type="match status" value="1"/>
</dbReference>
<dbReference type="AlphaFoldDB" id="A0A4P6EKG5"/>
<protein>
    <submittedName>
        <fullName evidence="1">Class F sortase</fullName>
    </submittedName>
</protein>
<keyword evidence="2" id="KW-1185">Reference proteome</keyword>
<dbReference type="Proteomes" id="UP000293995">
    <property type="component" value="Chromosome"/>
</dbReference>
<proteinExistence type="predicted"/>
<reference evidence="1 2" key="1">
    <citation type="submission" date="2019-01" db="EMBL/GenBank/DDBJ databases">
        <title>Genome sequencing of strain DFW100M-13.</title>
        <authorList>
            <person name="Heo J."/>
            <person name="Kim S.-J."/>
            <person name="Kim J.-S."/>
            <person name="Hong S.-B."/>
            <person name="Kwon S.-W."/>
        </authorList>
    </citation>
    <scope>NUCLEOTIDE SEQUENCE [LARGE SCALE GENOMIC DNA]</scope>
    <source>
        <strain evidence="1 2">DFW100M-13</strain>
    </source>
</reference>
<dbReference type="OrthoDB" id="4425249at2"/>
<gene>
    <name evidence="1" type="ORF">ET475_07525</name>
</gene>
<dbReference type="InterPro" id="IPR042001">
    <property type="entry name" value="Sortase_F"/>
</dbReference>
<dbReference type="EMBL" id="CP035494">
    <property type="protein sequence ID" value="QAY61769.1"/>
    <property type="molecule type" value="Genomic_DNA"/>
</dbReference>
<sequence>MIAVIVAVLLIAGGATALLWPHGGLRDMNGNAVALDAAATPAGPQLTDMDPVDDTNTRFAVPSVGLDVPLGALTAVGDEITPPGFTSAYLVRNLGVTPQNAPEGTVFVVMHSLRDGAVGPGNYLIDVDSGTAAVHPGDEVDVSGVAYTVTGASDIIKTAIADDDDIWADQPGRLVVITCLQRPGGGPSHDNIVITAQRTAG</sequence>
<accession>A0A4P6EKG5</accession>